<evidence type="ECO:0000313" key="15">
    <source>
        <dbReference type="EMBL" id="KAK7869847.1"/>
    </source>
</evidence>
<evidence type="ECO:0000256" key="1">
    <source>
        <dbReference type="ARBA" id="ARBA00001971"/>
    </source>
</evidence>
<keyword evidence="8" id="KW-0492">Microsome</keyword>
<evidence type="ECO:0000256" key="5">
    <source>
        <dbReference type="ARBA" id="ARBA00022617"/>
    </source>
</evidence>
<gene>
    <name evidence="15" type="ORF">R5R35_008064</name>
</gene>
<dbReference type="Pfam" id="PF00067">
    <property type="entry name" value="p450"/>
    <property type="match status" value="1"/>
</dbReference>
<accession>A0AAN9ZBP3</accession>
<keyword evidence="12" id="KW-0472">Membrane</keyword>
<keyword evidence="16" id="KW-1185">Reference proteome</keyword>
<evidence type="ECO:0008006" key="17">
    <source>
        <dbReference type="Google" id="ProtNLM"/>
    </source>
</evidence>
<keyword evidence="7" id="KW-0256">Endoplasmic reticulum</keyword>
<dbReference type="Proteomes" id="UP001378592">
    <property type="component" value="Unassembled WGS sequence"/>
</dbReference>
<dbReference type="InterPro" id="IPR017972">
    <property type="entry name" value="Cyt_P450_CS"/>
</dbReference>
<dbReference type="PANTHER" id="PTHR24291:SF189">
    <property type="entry name" value="CYTOCHROME P450 4C3-RELATED"/>
    <property type="match status" value="1"/>
</dbReference>
<keyword evidence="9 14" id="KW-0560">Oxidoreductase</keyword>
<dbReference type="PRINTS" id="PR00385">
    <property type="entry name" value="P450"/>
</dbReference>
<organism evidence="15 16">
    <name type="scientific">Gryllus longicercus</name>
    <dbReference type="NCBI Taxonomy" id="2509291"/>
    <lineage>
        <taxon>Eukaryota</taxon>
        <taxon>Metazoa</taxon>
        <taxon>Ecdysozoa</taxon>
        <taxon>Arthropoda</taxon>
        <taxon>Hexapoda</taxon>
        <taxon>Insecta</taxon>
        <taxon>Pterygota</taxon>
        <taxon>Neoptera</taxon>
        <taxon>Polyneoptera</taxon>
        <taxon>Orthoptera</taxon>
        <taxon>Ensifera</taxon>
        <taxon>Gryllidea</taxon>
        <taxon>Grylloidea</taxon>
        <taxon>Gryllidae</taxon>
        <taxon>Gryllinae</taxon>
        <taxon>Gryllus</taxon>
    </lineage>
</organism>
<dbReference type="EMBL" id="JAZDUA010000068">
    <property type="protein sequence ID" value="KAK7869847.1"/>
    <property type="molecule type" value="Genomic_DNA"/>
</dbReference>
<dbReference type="PRINTS" id="PR00463">
    <property type="entry name" value="EP450I"/>
</dbReference>
<name>A0AAN9ZBP3_9ORTH</name>
<evidence type="ECO:0000313" key="16">
    <source>
        <dbReference type="Proteomes" id="UP001378592"/>
    </source>
</evidence>
<keyword evidence="10 13" id="KW-0408">Iron</keyword>
<evidence type="ECO:0000256" key="2">
    <source>
        <dbReference type="ARBA" id="ARBA00004174"/>
    </source>
</evidence>
<evidence type="ECO:0000256" key="3">
    <source>
        <dbReference type="ARBA" id="ARBA00004406"/>
    </source>
</evidence>
<evidence type="ECO:0000256" key="13">
    <source>
        <dbReference type="PIRSR" id="PIRSR602401-1"/>
    </source>
</evidence>
<dbReference type="InterPro" id="IPR002401">
    <property type="entry name" value="Cyt_P450_E_grp-I"/>
</dbReference>
<dbReference type="GO" id="GO:0016705">
    <property type="term" value="F:oxidoreductase activity, acting on paired donors, with incorporation or reduction of molecular oxygen"/>
    <property type="evidence" value="ECO:0007669"/>
    <property type="project" value="InterPro"/>
</dbReference>
<comment type="cofactor">
    <cofactor evidence="1 13">
        <name>heme</name>
        <dbReference type="ChEBI" id="CHEBI:30413"/>
    </cofactor>
</comment>
<sequence>MTWAASLLVSALALPLALWRWGRRRFHMIRLGAKFPGPFAMPIVGNALDPGSMDGAAIFNWGCKILKIYGPLYRYYLGPYLMIGSTHPKDNELILSGNKFLKKTRLYNKFLEPWLGDGLLLSHGDKWRSRRKRLTPAFHFKILDQFQSVILNCGNEFVRQLQKRAGGVAFDVWPLVKLLTLDVICETTMGVKMNAQINSSSKYVNAVEEISDITVKRIIQPWLHIDFIFYLSSIGRKYKKCLEVLHGTTDKVIRDRREDILKISETLGDATFDIDELGRRRRVAFLDLLLIEARNGHFSDADIREEVDTFMFEGHDTTASAISFTMFALSHHQDVQEKVLEELKTVFDRSQPLEPTIQQISELKYLEMVVKESLRIYPPVPLFYRDTNQDEKLPSTGHVLPAGSLTEVNVFGTHRYEALYPDPLRFDPERFSTEESAKRHPYAYLPFSAGPRNCIGQRFAMLELKSIIAKVVWNFRILPDLDFEPQMSWKLVLKTENGVRLRLLQRS</sequence>
<dbReference type="GO" id="GO:0004497">
    <property type="term" value="F:monooxygenase activity"/>
    <property type="evidence" value="ECO:0007669"/>
    <property type="project" value="UniProtKB-KW"/>
</dbReference>
<evidence type="ECO:0000256" key="6">
    <source>
        <dbReference type="ARBA" id="ARBA00022723"/>
    </source>
</evidence>
<reference evidence="15 16" key="1">
    <citation type="submission" date="2024-03" db="EMBL/GenBank/DDBJ databases">
        <title>The genome assembly and annotation of the cricket Gryllus longicercus Weissman &amp; Gray.</title>
        <authorList>
            <person name="Szrajer S."/>
            <person name="Gray D."/>
            <person name="Ylla G."/>
        </authorList>
    </citation>
    <scope>NUCLEOTIDE SEQUENCE [LARGE SCALE GENOMIC DNA]</scope>
    <source>
        <strain evidence="15">DAG 2021-001</strain>
        <tissue evidence="15">Whole body minus gut</tissue>
    </source>
</reference>
<dbReference type="InterPro" id="IPR036396">
    <property type="entry name" value="Cyt_P450_sf"/>
</dbReference>
<dbReference type="SUPFAM" id="SSF48264">
    <property type="entry name" value="Cytochrome P450"/>
    <property type="match status" value="1"/>
</dbReference>
<evidence type="ECO:0000256" key="8">
    <source>
        <dbReference type="ARBA" id="ARBA00022848"/>
    </source>
</evidence>
<proteinExistence type="inferred from homology"/>
<evidence type="ECO:0000256" key="11">
    <source>
        <dbReference type="ARBA" id="ARBA00023033"/>
    </source>
</evidence>
<dbReference type="GO" id="GO:0005506">
    <property type="term" value="F:iron ion binding"/>
    <property type="evidence" value="ECO:0007669"/>
    <property type="project" value="InterPro"/>
</dbReference>
<keyword evidence="5 13" id="KW-0349">Heme</keyword>
<comment type="caution">
    <text evidence="15">The sequence shown here is derived from an EMBL/GenBank/DDBJ whole genome shotgun (WGS) entry which is preliminary data.</text>
</comment>
<evidence type="ECO:0000256" key="14">
    <source>
        <dbReference type="RuleBase" id="RU000461"/>
    </source>
</evidence>
<dbReference type="AlphaFoldDB" id="A0AAN9ZBP3"/>
<keyword evidence="6 13" id="KW-0479">Metal-binding</keyword>
<evidence type="ECO:0000256" key="7">
    <source>
        <dbReference type="ARBA" id="ARBA00022824"/>
    </source>
</evidence>
<dbReference type="GO" id="GO:0020037">
    <property type="term" value="F:heme binding"/>
    <property type="evidence" value="ECO:0007669"/>
    <property type="project" value="InterPro"/>
</dbReference>
<evidence type="ECO:0000256" key="10">
    <source>
        <dbReference type="ARBA" id="ARBA00023004"/>
    </source>
</evidence>
<evidence type="ECO:0000256" key="4">
    <source>
        <dbReference type="ARBA" id="ARBA00010617"/>
    </source>
</evidence>
<protein>
    <recommendedName>
        <fullName evidence="17">Cytochrome P450</fullName>
    </recommendedName>
</protein>
<dbReference type="CDD" id="cd20628">
    <property type="entry name" value="CYP4"/>
    <property type="match status" value="1"/>
</dbReference>
<dbReference type="PROSITE" id="PS00086">
    <property type="entry name" value="CYTOCHROME_P450"/>
    <property type="match status" value="1"/>
</dbReference>
<dbReference type="Gene3D" id="1.10.630.10">
    <property type="entry name" value="Cytochrome P450"/>
    <property type="match status" value="1"/>
</dbReference>
<evidence type="ECO:0000256" key="12">
    <source>
        <dbReference type="ARBA" id="ARBA00023136"/>
    </source>
</evidence>
<comment type="similarity">
    <text evidence="4 14">Belongs to the cytochrome P450 family.</text>
</comment>
<keyword evidence="11 14" id="KW-0503">Monooxygenase</keyword>
<evidence type="ECO:0000256" key="9">
    <source>
        <dbReference type="ARBA" id="ARBA00023002"/>
    </source>
</evidence>
<dbReference type="PANTHER" id="PTHR24291">
    <property type="entry name" value="CYTOCHROME P450 FAMILY 4"/>
    <property type="match status" value="1"/>
</dbReference>
<feature type="binding site" description="axial binding residue" evidence="13">
    <location>
        <position position="454"/>
    </location>
    <ligand>
        <name>heme</name>
        <dbReference type="ChEBI" id="CHEBI:30413"/>
    </ligand>
    <ligandPart>
        <name>Fe</name>
        <dbReference type="ChEBI" id="CHEBI:18248"/>
    </ligandPart>
</feature>
<dbReference type="GO" id="GO:0005789">
    <property type="term" value="C:endoplasmic reticulum membrane"/>
    <property type="evidence" value="ECO:0007669"/>
    <property type="project" value="UniProtKB-SubCell"/>
</dbReference>
<dbReference type="InterPro" id="IPR001128">
    <property type="entry name" value="Cyt_P450"/>
</dbReference>
<dbReference type="InterPro" id="IPR050196">
    <property type="entry name" value="Cytochrome_P450_Monoox"/>
</dbReference>
<comment type="subcellular location">
    <subcellularLocation>
        <location evidence="3">Endoplasmic reticulum membrane</location>
        <topology evidence="3">Peripheral membrane protein</topology>
    </subcellularLocation>
    <subcellularLocation>
        <location evidence="2">Microsome membrane</location>
        <topology evidence="2">Peripheral membrane protein</topology>
    </subcellularLocation>
</comment>